<evidence type="ECO:0000256" key="2">
    <source>
        <dbReference type="ARBA" id="ARBA00004141"/>
    </source>
</evidence>
<proteinExistence type="inferred from homology"/>
<accession>A0A1I8NQJ9</accession>
<comment type="subcellular location">
    <subcellularLocation>
        <location evidence="2">Membrane</location>
        <topology evidence="2">Multi-pass membrane protein</topology>
    </subcellularLocation>
</comment>
<feature type="transmembrane region" description="Helical" evidence="11">
    <location>
        <begin position="339"/>
        <end position="358"/>
    </location>
</feature>
<evidence type="ECO:0000256" key="8">
    <source>
        <dbReference type="ARBA" id="ARBA00022825"/>
    </source>
</evidence>
<gene>
    <name evidence="13" type="primary">106093129</name>
</gene>
<evidence type="ECO:0000256" key="5">
    <source>
        <dbReference type="ARBA" id="ARBA00022670"/>
    </source>
</evidence>
<keyword evidence="8" id="KW-0720">Serine protease</keyword>
<organism evidence="13 14">
    <name type="scientific">Stomoxys calcitrans</name>
    <name type="common">Stable fly</name>
    <name type="synonym">Conops calcitrans</name>
    <dbReference type="NCBI Taxonomy" id="35570"/>
    <lineage>
        <taxon>Eukaryota</taxon>
        <taxon>Metazoa</taxon>
        <taxon>Ecdysozoa</taxon>
        <taxon>Arthropoda</taxon>
        <taxon>Hexapoda</taxon>
        <taxon>Insecta</taxon>
        <taxon>Pterygota</taxon>
        <taxon>Neoptera</taxon>
        <taxon>Endopterygota</taxon>
        <taxon>Diptera</taxon>
        <taxon>Brachycera</taxon>
        <taxon>Muscomorpha</taxon>
        <taxon>Muscoidea</taxon>
        <taxon>Muscidae</taxon>
        <taxon>Stomoxys</taxon>
    </lineage>
</organism>
<dbReference type="SUPFAM" id="SSF144091">
    <property type="entry name" value="Rhomboid-like"/>
    <property type="match status" value="1"/>
</dbReference>
<evidence type="ECO:0000256" key="11">
    <source>
        <dbReference type="SAM" id="Phobius"/>
    </source>
</evidence>
<dbReference type="InterPro" id="IPR022764">
    <property type="entry name" value="Peptidase_S54_rhomboid_dom"/>
</dbReference>
<evidence type="ECO:0000256" key="9">
    <source>
        <dbReference type="ARBA" id="ARBA00022989"/>
    </source>
</evidence>
<feature type="domain" description="Peptidase S54 rhomboid" evidence="12">
    <location>
        <begin position="178"/>
        <end position="325"/>
    </location>
</feature>
<dbReference type="EnsemblMetazoa" id="SCAU001160-RA">
    <property type="protein sequence ID" value="SCAU001160-PA"/>
    <property type="gene ID" value="SCAU001160"/>
</dbReference>
<dbReference type="InterPro" id="IPR051739">
    <property type="entry name" value="Rhomboid_IM_Serine_Proteases"/>
</dbReference>
<dbReference type="Pfam" id="PF01694">
    <property type="entry name" value="Rhomboid"/>
    <property type="match status" value="1"/>
</dbReference>
<keyword evidence="5" id="KW-0645">Protease</keyword>
<evidence type="ECO:0000259" key="12">
    <source>
        <dbReference type="Pfam" id="PF01694"/>
    </source>
</evidence>
<dbReference type="PANTHER" id="PTHR45840">
    <property type="entry name" value="RHOMBOID-RELATED PROTEIN"/>
    <property type="match status" value="1"/>
</dbReference>
<dbReference type="InterPro" id="IPR035952">
    <property type="entry name" value="Rhomboid-like_sf"/>
</dbReference>
<evidence type="ECO:0000256" key="1">
    <source>
        <dbReference type="ARBA" id="ARBA00000156"/>
    </source>
</evidence>
<dbReference type="GO" id="GO:0004252">
    <property type="term" value="F:serine-type endopeptidase activity"/>
    <property type="evidence" value="ECO:0007669"/>
    <property type="project" value="InterPro"/>
</dbReference>
<feature type="transmembrane region" description="Helical" evidence="11">
    <location>
        <begin position="182"/>
        <end position="207"/>
    </location>
</feature>
<feature type="transmembrane region" description="Helical" evidence="11">
    <location>
        <begin position="219"/>
        <end position="236"/>
    </location>
</feature>
<comment type="similarity">
    <text evidence="3">Belongs to the peptidase S54 family.</text>
</comment>
<dbReference type="GO" id="GO:0016020">
    <property type="term" value="C:membrane"/>
    <property type="evidence" value="ECO:0007669"/>
    <property type="project" value="UniProtKB-SubCell"/>
</dbReference>
<dbReference type="OrthoDB" id="418595at2759"/>
<evidence type="ECO:0000313" key="13">
    <source>
        <dbReference type="EnsemblMetazoa" id="SCAU001160-PA"/>
    </source>
</evidence>
<dbReference type="EC" id="3.4.21.105" evidence="4"/>
<name>A0A1I8NQJ9_STOCA</name>
<evidence type="ECO:0000256" key="7">
    <source>
        <dbReference type="ARBA" id="ARBA00022801"/>
    </source>
</evidence>
<keyword evidence="14" id="KW-1185">Reference proteome</keyword>
<keyword evidence="9 11" id="KW-1133">Transmembrane helix</keyword>
<keyword evidence="10 11" id="KW-0472">Membrane</keyword>
<evidence type="ECO:0000256" key="6">
    <source>
        <dbReference type="ARBA" id="ARBA00022692"/>
    </source>
</evidence>
<dbReference type="GO" id="GO:0006508">
    <property type="term" value="P:proteolysis"/>
    <property type="evidence" value="ECO:0007669"/>
    <property type="project" value="UniProtKB-KW"/>
</dbReference>
<sequence length="384" mass="42192">MGDLCVAMISQGNPPDMLVVRAEPNESQAPTRLDISNELSAYITRTSNKSQIQSNKPPLEAAIVLNVKCDCGIGEDNAVCASQGLYCTHSVHCYELPMKFSFLPITSAGLSGEATANGKYLADQKRWWPPPVFIIFISLLEVGVFIYDYITVKPHSKLSSTSIPSESLLIYRPDRRLEIWRFLTYMTLHANCFHLAFNVIVQLLYGLPLELVHGSARIAAIYMAGVLAGSLGTSVIDSEVYLVGASGGVYALLAAHLANVMINFGQMRYGASQLMAVLIFVFCDTGYAFYTKYIAEQGMFLIPSVSYIAHLTGSLAGFSIGLLVLINFEHETKSNLIRWLAFGVYATFTLFAIAFNLVNTITAQKLEEEGELFSKHLLHNLGIS</sequence>
<dbReference type="Gene3D" id="1.20.1540.10">
    <property type="entry name" value="Rhomboid-like"/>
    <property type="match status" value="1"/>
</dbReference>
<dbReference type="FunFam" id="1.20.1540.10:FF:000007">
    <property type="entry name" value="Rhomboid like 2"/>
    <property type="match status" value="1"/>
</dbReference>
<dbReference type="VEuPathDB" id="VectorBase:SCAU001160"/>
<feature type="transmembrane region" description="Helical" evidence="11">
    <location>
        <begin position="132"/>
        <end position="150"/>
    </location>
</feature>
<evidence type="ECO:0000256" key="3">
    <source>
        <dbReference type="ARBA" id="ARBA00009045"/>
    </source>
</evidence>
<protein>
    <recommendedName>
        <fullName evidence="4">rhomboid protease</fullName>
        <ecNumber evidence="4">3.4.21.105</ecNumber>
    </recommendedName>
</protein>
<keyword evidence="6 11" id="KW-0812">Transmembrane</keyword>
<dbReference type="PANTHER" id="PTHR45840:SF2">
    <property type="entry name" value="PROTEIN RHOMBOID-RELATED"/>
    <property type="match status" value="1"/>
</dbReference>
<dbReference type="STRING" id="35570.A0A1I8NQJ9"/>
<evidence type="ECO:0000313" key="14">
    <source>
        <dbReference type="Proteomes" id="UP000095300"/>
    </source>
</evidence>
<dbReference type="Proteomes" id="UP000095300">
    <property type="component" value="Unassembled WGS sequence"/>
</dbReference>
<reference evidence="13" key="1">
    <citation type="submission" date="2020-05" db="UniProtKB">
        <authorList>
            <consortium name="EnsemblMetazoa"/>
        </authorList>
    </citation>
    <scope>IDENTIFICATION</scope>
    <source>
        <strain evidence="13">USDA</strain>
    </source>
</reference>
<dbReference type="AlphaFoldDB" id="A0A1I8NQJ9"/>
<keyword evidence="7" id="KW-0378">Hydrolase</keyword>
<feature type="transmembrane region" description="Helical" evidence="11">
    <location>
        <begin position="307"/>
        <end position="327"/>
    </location>
</feature>
<comment type="catalytic activity">
    <reaction evidence="1">
        <text>Cleaves type-1 transmembrane domains using a catalytic dyad composed of serine and histidine that are contributed by different transmembrane domains.</text>
        <dbReference type="EC" id="3.4.21.105"/>
    </reaction>
</comment>
<feature type="transmembrane region" description="Helical" evidence="11">
    <location>
        <begin position="274"/>
        <end position="295"/>
    </location>
</feature>
<evidence type="ECO:0000256" key="10">
    <source>
        <dbReference type="ARBA" id="ARBA00023136"/>
    </source>
</evidence>
<feature type="transmembrane region" description="Helical" evidence="11">
    <location>
        <begin position="242"/>
        <end position="262"/>
    </location>
</feature>
<evidence type="ECO:0000256" key="4">
    <source>
        <dbReference type="ARBA" id="ARBA00013039"/>
    </source>
</evidence>